<name>A0ABX2D348_9CYAN</name>
<comment type="similarity">
    <text evidence="1 2">Belongs to the OprB family.</text>
</comment>
<evidence type="ECO:0000313" key="6">
    <source>
        <dbReference type="EMBL" id="NQE37059.1"/>
    </source>
</evidence>
<evidence type="ECO:0000256" key="1">
    <source>
        <dbReference type="ARBA" id="ARBA00008769"/>
    </source>
</evidence>
<dbReference type="PANTHER" id="PTHR43308">
    <property type="entry name" value="OUTER MEMBRANE PROTEIN ALPHA-RELATED"/>
    <property type="match status" value="1"/>
</dbReference>
<accession>A0ABX2D348</accession>
<feature type="compositionally biased region" description="Polar residues" evidence="4">
    <location>
        <begin position="203"/>
        <end position="213"/>
    </location>
</feature>
<dbReference type="InterPro" id="IPR047684">
    <property type="entry name" value="Por_som-like"/>
</dbReference>
<reference evidence="6 7" key="1">
    <citation type="journal article" date="2020" name="Sci. Rep.">
        <title>A novel cyanobacterial geosmin producer, revising GeoA distribution and dispersion patterns in Bacteria.</title>
        <authorList>
            <person name="Churro C."/>
            <person name="Semedo-Aguiar A.P."/>
            <person name="Silva A.D."/>
            <person name="Pereira-Leal J.B."/>
            <person name="Leite R.B."/>
        </authorList>
    </citation>
    <scope>NUCLEOTIDE SEQUENCE [LARGE SCALE GENOMIC DNA]</scope>
    <source>
        <strain evidence="6 7">IPMA8</strain>
    </source>
</reference>
<sequence length="753" mass="78890">MSKFLWSYLLISPAVLGATLVVSSSAMAADAQQAADALNPAAAKAETAETSEAKLNALAAVSETTAASEPVEEISEAAAGSETQAAIADSGTAATESAIAGANTAPAVANPQAAASQATSESLAAVEPKVAQPVENSAPAVQLETPAPAATALPEQIGAAQLETPAPAATALPEQIGAVQLETPASAVAESAEQNLPKPAESVAQTSAPQDQNPAATLEQLNQYSSEGAAGGETQGQVTSVSQLSDVRPTDWAFQALQSLVERYGCIAGYPDGTFRGNRAMTRYEFAAGLNACLDKVSELIQAGSGNFATRDDLAALQRLQEEFAAELATLRGRVDALESRTAELEANQFSTTTKLTGEAIFALSDDFGGDISVFGRDNRTLGSDNNEAVFQQRVRLNLNTSFTGRDLLLTRLQVGNGRNFNLGATSEGTQTWNVVGRTDNVVALDTLLYKFPVGPRLNVTLAANAVVWDDIMPTVNPYFEDFDGGNGSLSTFGQRNPIYRLGGGAGIGFDYAFGGRGLLGGVFGPTSLSFGYLASNAANPSQGAGLFNGDYTAMGQLTFTPGRNLQVAFNYNHGYFSRGNFGFDNGLGNGPDSLGGFTGTGVANSLNGLSEGFEGFRARKVVSNSYGAQASLRLSPRFILGGWAGLTNARILGIGDAKIWNYAVTLALPDLGKEGNLLGFVVGREPYLDKLEVASDLRSFRNDDSYHIEGFYKFQLSDNISVTPGVIWVTNPNQDDRNDDIIIGTLRTTFTF</sequence>
<dbReference type="Gene3D" id="2.40.160.180">
    <property type="entry name" value="Carbohydrate-selective porin OprB"/>
    <property type="match status" value="1"/>
</dbReference>
<dbReference type="PANTHER" id="PTHR43308:SF1">
    <property type="entry name" value="OUTER MEMBRANE PROTEIN ALPHA"/>
    <property type="match status" value="1"/>
</dbReference>
<keyword evidence="2" id="KW-0732">Signal</keyword>
<evidence type="ECO:0000313" key="7">
    <source>
        <dbReference type="Proteomes" id="UP000702425"/>
    </source>
</evidence>
<dbReference type="PROSITE" id="PS51272">
    <property type="entry name" value="SLH"/>
    <property type="match status" value="1"/>
</dbReference>
<dbReference type="Pfam" id="PF00395">
    <property type="entry name" value="SLH"/>
    <property type="match status" value="1"/>
</dbReference>
<dbReference type="InterPro" id="IPR038673">
    <property type="entry name" value="OprB_sf"/>
</dbReference>
<feature type="coiled-coil region" evidence="3">
    <location>
        <begin position="321"/>
        <end position="348"/>
    </location>
</feature>
<feature type="chain" id="PRO_5045010327" evidence="2">
    <location>
        <begin position="29"/>
        <end position="753"/>
    </location>
</feature>
<gene>
    <name evidence="6" type="primary">slpA_8</name>
    <name evidence="6" type="ORF">E5S67_04827</name>
</gene>
<feature type="region of interest" description="Disordered" evidence="4">
    <location>
        <begin position="187"/>
        <end position="213"/>
    </location>
</feature>
<dbReference type="EMBL" id="SRRZ01000111">
    <property type="protein sequence ID" value="NQE37059.1"/>
    <property type="molecule type" value="Genomic_DNA"/>
</dbReference>
<dbReference type="InterPro" id="IPR007049">
    <property type="entry name" value="Carb-sel_porin_OprB"/>
</dbReference>
<dbReference type="Proteomes" id="UP000702425">
    <property type="component" value="Unassembled WGS sequence"/>
</dbReference>
<comment type="caution">
    <text evidence="6">The sequence shown here is derived from an EMBL/GenBank/DDBJ whole genome shotgun (WGS) entry which is preliminary data.</text>
</comment>
<protein>
    <submittedName>
        <fullName evidence="6">S-layer protein SlpA</fullName>
    </submittedName>
</protein>
<keyword evidence="7" id="KW-1185">Reference proteome</keyword>
<dbReference type="NCBIfam" id="NF033921">
    <property type="entry name" value="por_somb"/>
    <property type="match status" value="1"/>
</dbReference>
<organism evidence="6 7">
    <name type="scientific">Microcoleus asticus IPMA8</name>
    <dbReference type="NCBI Taxonomy" id="2563858"/>
    <lineage>
        <taxon>Bacteria</taxon>
        <taxon>Bacillati</taxon>
        <taxon>Cyanobacteriota</taxon>
        <taxon>Cyanophyceae</taxon>
        <taxon>Oscillatoriophycideae</taxon>
        <taxon>Oscillatoriales</taxon>
        <taxon>Microcoleaceae</taxon>
        <taxon>Microcoleus</taxon>
        <taxon>Microcoleus asticus</taxon>
    </lineage>
</organism>
<evidence type="ECO:0000256" key="2">
    <source>
        <dbReference type="RuleBase" id="RU363072"/>
    </source>
</evidence>
<dbReference type="InterPro" id="IPR001119">
    <property type="entry name" value="SLH_dom"/>
</dbReference>
<dbReference type="RefSeq" id="WP_172190905.1">
    <property type="nucleotide sequence ID" value="NZ_CAWPPK010000015.1"/>
</dbReference>
<proteinExistence type="inferred from homology"/>
<keyword evidence="3" id="KW-0175">Coiled coil</keyword>
<feature type="signal peptide" evidence="2">
    <location>
        <begin position="1"/>
        <end position="28"/>
    </location>
</feature>
<evidence type="ECO:0000259" key="5">
    <source>
        <dbReference type="PROSITE" id="PS51272"/>
    </source>
</evidence>
<evidence type="ECO:0000256" key="4">
    <source>
        <dbReference type="SAM" id="MobiDB-lite"/>
    </source>
</evidence>
<dbReference type="InterPro" id="IPR051465">
    <property type="entry name" value="Cell_Envelope_Struct_Comp"/>
</dbReference>
<feature type="domain" description="SLH" evidence="5">
    <location>
        <begin position="240"/>
        <end position="304"/>
    </location>
</feature>
<dbReference type="Pfam" id="PF04966">
    <property type="entry name" value="OprB"/>
    <property type="match status" value="1"/>
</dbReference>
<evidence type="ECO:0000256" key="3">
    <source>
        <dbReference type="SAM" id="Coils"/>
    </source>
</evidence>